<dbReference type="PATRIC" id="fig|1324352.5.peg.780"/>
<dbReference type="Proteomes" id="UP000035213">
    <property type="component" value="Chromosome"/>
</dbReference>
<dbReference type="OrthoDB" id="1239987at2"/>
<proteinExistence type="predicted"/>
<dbReference type="RefSeq" id="WP_053327108.1">
    <property type="nucleotide sequence ID" value="NZ_CP009928.1"/>
</dbReference>
<name>A0A0G3M492_CHRGL</name>
<evidence type="ECO:0000313" key="2">
    <source>
        <dbReference type="Proteomes" id="UP000035213"/>
    </source>
</evidence>
<dbReference type="KEGG" id="cgn:OK18_03615"/>
<protein>
    <submittedName>
        <fullName evidence="1">Uncharacterized protein</fullName>
    </submittedName>
</protein>
<reference evidence="1 2" key="1">
    <citation type="submission" date="2014-11" db="EMBL/GenBank/DDBJ databases">
        <authorList>
            <person name="Park G.-S."/>
            <person name="Hong S.-J."/>
            <person name="Jung B.K."/>
            <person name="Khan A.R."/>
            <person name="Kwak Y."/>
            <person name="Shin J.-H."/>
        </authorList>
    </citation>
    <scope>NUCLEOTIDE SEQUENCE [LARGE SCALE GENOMIC DNA]</scope>
    <source>
        <strain evidence="1 2">DSM 27622</strain>
    </source>
</reference>
<accession>A0A0G3M492</accession>
<evidence type="ECO:0000313" key="1">
    <source>
        <dbReference type="EMBL" id="AKK71847.1"/>
    </source>
</evidence>
<gene>
    <name evidence="1" type="ORF">OK18_03615</name>
</gene>
<sequence>MELVDLYVYVDKVNNQIICDFITDWLNDFEPEYEIFEYPPYFGETEYETQNYKEMLSFVLQKEGRDYRFYFENKNDLKKTKGMIFINKDHSAYLGIGINPTYEKYFADQFIKKYKILPITCYNGGIPDNQ</sequence>
<dbReference type="AlphaFoldDB" id="A0A0G3M492"/>
<organism evidence="1 2">
    <name type="scientific">Chryseobacterium gallinarum</name>
    <dbReference type="NCBI Taxonomy" id="1324352"/>
    <lineage>
        <taxon>Bacteria</taxon>
        <taxon>Pseudomonadati</taxon>
        <taxon>Bacteroidota</taxon>
        <taxon>Flavobacteriia</taxon>
        <taxon>Flavobacteriales</taxon>
        <taxon>Weeksellaceae</taxon>
        <taxon>Chryseobacterium group</taxon>
        <taxon>Chryseobacterium</taxon>
    </lineage>
</organism>
<dbReference type="EMBL" id="CP009928">
    <property type="protein sequence ID" value="AKK71847.1"/>
    <property type="molecule type" value="Genomic_DNA"/>
</dbReference>